<reference evidence="1" key="1">
    <citation type="submission" date="2019-04" db="EMBL/GenBank/DDBJ databases">
        <title>Microbes associate with the intestines of laboratory mice.</title>
        <authorList>
            <person name="Navarre W."/>
            <person name="Wong E."/>
            <person name="Huang K."/>
            <person name="Tropini C."/>
            <person name="Ng K."/>
            <person name="Yu B."/>
        </authorList>
    </citation>
    <scope>NUCLEOTIDE SEQUENCE</scope>
    <source>
        <strain evidence="1">NM72_1-8</strain>
    </source>
</reference>
<proteinExistence type="predicted"/>
<gene>
    <name evidence="1" type="ORF">E5357_11575</name>
</gene>
<sequence length="60" mass="6632">MRNKEGYKDPTAGAAIASVRRQEKRRRKEEKREQKAGTSHEAREGEGAEPKRPQAGAGNA</sequence>
<comment type="caution">
    <text evidence="1">The sequence shown here is derived from an EMBL/GenBank/DDBJ whole genome shotgun (WGS) entry which is preliminary data.</text>
</comment>
<accession>A0AC61QX95</accession>
<keyword evidence="2" id="KW-1185">Reference proteome</keyword>
<name>A0AC61QX95_9FIRM</name>
<organism evidence="1 2">
    <name type="scientific">Hominisplanchenecus murintestinalis</name>
    <dbReference type="NCBI Taxonomy" id="2941517"/>
    <lineage>
        <taxon>Bacteria</taxon>
        <taxon>Bacillati</taxon>
        <taxon>Bacillota</taxon>
        <taxon>Clostridia</taxon>
        <taxon>Lachnospirales</taxon>
        <taxon>Lachnospiraceae</taxon>
        <taxon>Hominisplanchenecus</taxon>
    </lineage>
</organism>
<protein>
    <submittedName>
        <fullName evidence="1">Uncharacterized protein</fullName>
    </submittedName>
</protein>
<dbReference type="EMBL" id="SRZB01000027">
    <property type="protein sequence ID" value="TGX97701.1"/>
    <property type="molecule type" value="Genomic_DNA"/>
</dbReference>
<evidence type="ECO:0000313" key="2">
    <source>
        <dbReference type="Proteomes" id="UP000307720"/>
    </source>
</evidence>
<dbReference type="Proteomes" id="UP000307720">
    <property type="component" value="Unassembled WGS sequence"/>
</dbReference>
<evidence type="ECO:0000313" key="1">
    <source>
        <dbReference type="EMBL" id="TGX97701.1"/>
    </source>
</evidence>